<dbReference type="Proteomes" id="UP000318815">
    <property type="component" value="Unassembled WGS sequence"/>
</dbReference>
<evidence type="ECO:0000256" key="1">
    <source>
        <dbReference type="SAM" id="SignalP"/>
    </source>
</evidence>
<accession>A0A5C6LK04</accession>
<keyword evidence="1" id="KW-0732">Signal</keyword>
<sequence length="131" mass="13997">MKMKLSIALLLVCCALVFSSFRAGVFSQLTTPAARRAVMNFHVYVDSPSQSYAGLTATVKNVSSGVDYLTPANTAIVSGRAFYEFYVAGNEGEQFSVTVKSGSTVVASGTHIVTPTNTNNHHAVVTVYMSY</sequence>
<dbReference type="EMBL" id="VOHS01000042">
    <property type="protein sequence ID" value="TWV95105.1"/>
    <property type="molecule type" value="Genomic_DNA"/>
</dbReference>
<gene>
    <name evidence="2" type="ORF">FEF09_24855</name>
</gene>
<dbReference type="RefSeq" id="WP_146307623.1">
    <property type="nucleotide sequence ID" value="NZ_VOHS01000042.1"/>
</dbReference>
<dbReference type="OrthoDB" id="668862at2"/>
<feature type="chain" id="PRO_5022878156" description="DUF4402 domain-containing protein" evidence="1">
    <location>
        <begin position="24"/>
        <end position="131"/>
    </location>
</feature>
<name>A0A5C6LK04_9BACT</name>
<evidence type="ECO:0000313" key="2">
    <source>
        <dbReference type="EMBL" id="TWV95105.1"/>
    </source>
</evidence>
<evidence type="ECO:0000313" key="3">
    <source>
        <dbReference type="Proteomes" id="UP000318815"/>
    </source>
</evidence>
<dbReference type="AlphaFoldDB" id="A0A5C6LK04"/>
<protein>
    <recommendedName>
        <fullName evidence="4">DUF4402 domain-containing protein</fullName>
    </recommendedName>
</protein>
<feature type="signal peptide" evidence="1">
    <location>
        <begin position="1"/>
        <end position="23"/>
    </location>
</feature>
<evidence type="ECO:0008006" key="4">
    <source>
        <dbReference type="Google" id="ProtNLM"/>
    </source>
</evidence>
<proteinExistence type="predicted"/>
<organism evidence="2 3">
    <name type="scientific">Chitinophaga pinensis</name>
    <dbReference type="NCBI Taxonomy" id="79329"/>
    <lineage>
        <taxon>Bacteria</taxon>
        <taxon>Pseudomonadati</taxon>
        <taxon>Bacteroidota</taxon>
        <taxon>Chitinophagia</taxon>
        <taxon>Chitinophagales</taxon>
        <taxon>Chitinophagaceae</taxon>
        <taxon>Chitinophaga</taxon>
    </lineage>
</organism>
<comment type="caution">
    <text evidence="2">The sequence shown here is derived from an EMBL/GenBank/DDBJ whole genome shotgun (WGS) entry which is preliminary data.</text>
</comment>
<keyword evidence="3" id="KW-1185">Reference proteome</keyword>
<reference evidence="2 3" key="1">
    <citation type="submission" date="2019-08" db="EMBL/GenBank/DDBJ databases">
        <title>Whole genome sequencing of chitin degrading bacteria Chitinophaga pinensis YS16.</title>
        <authorList>
            <person name="Singh R.P."/>
            <person name="Manchanda G."/>
            <person name="Maurya I.K."/>
            <person name="Joshi N.K."/>
            <person name="Srivastava A.K."/>
        </authorList>
    </citation>
    <scope>NUCLEOTIDE SEQUENCE [LARGE SCALE GENOMIC DNA]</scope>
    <source>
        <strain evidence="2 3">YS-16</strain>
    </source>
</reference>